<dbReference type="OrthoDB" id="5871067at2759"/>
<keyword evidence="2" id="KW-1185">Reference proteome</keyword>
<comment type="caution">
    <text evidence="1">The sequence shown here is derived from an EMBL/GenBank/DDBJ whole genome shotgun (WGS) entry which is preliminary data.</text>
</comment>
<dbReference type="Proteomes" id="UP001152795">
    <property type="component" value="Unassembled WGS sequence"/>
</dbReference>
<accession>A0A7D9ERQ6</accession>
<evidence type="ECO:0000313" key="1">
    <source>
        <dbReference type="EMBL" id="CAB4013700.1"/>
    </source>
</evidence>
<dbReference type="EMBL" id="CACRXK020007987">
    <property type="protein sequence ID" value="CAB4013700.1"/>
    <property type="molecule type" value="Genomic_DNA"/>
</dbReference>
<name>A0A7D9ERQ6_PARCT</name>
<reference evidence="1" key="1">
    <citation type="submission" date="2020-04" db="EMBL/GenBank/DDBJ databases">
        <authorList>
            <person name="Alioto T."/>
            <person name="Alioto T."/>
            <person name="Gomez Garrido J."/>
        </authorList>
    </citation>
    <scope>NUCLEOTIDE SEQUENCE</scope>
    <source>
        <strain evidence="1">A484AB</strain>
    </source>
</reference>
<gene>
    <name evidence="1" type="ORF">PACLA_8A004745</name>
</gene>
<proteinExistence type="predicted"/>
<protein>
    <submittedName>
        <fullName evidence="1">Uncharacterized protein</fullName>
    </submittedName>
</protein>
<evidence type="ECO:0000313" key="2">
    <source>
        <dbReference type="Proteomes" id="UP001152795"/>
    </source>
</evidence>
<sequence length="124" mass="14086">MWTFLDHKVTSVLPFYDRTCHTVAGLALKIYRRNFLREEQICQVPACGYGGKNINQSGIALRWLREIESELAENNRQLASKLAVGGEVEIMGRYGDHDDEEHVLYGTWTSVEIQKAIELGVIGF</sequence>
<dbReference type="AlphaFoldDB" id="A0A7D9ERQ6"/>
<organism evidence="1 2">
    <name type="scientific">Paramuricea clavata</name>
    <name type="common">Red gorgonian</name>
    <name type="synonym">Violescent sea-whip</name>
    <dbReference type="NCBI Taxonomy" id="317549"/>
    <lineage>
        <taxon>Eukaryota</taxon>
        <taxon>Metazoa</taxon>
        <taxon>Cnidaria</taxon>
        <taxon>Anthozoa</taxon>
        <taxon>Octocorallia</taxon>
        <taxon>Malacalcyonacea</taxon>
        <taxon>Plexauridae</taxon>
        <taxon>Paramuricea</taxon>
    </lineage>
</organism>